<dbReference type="EMBL" id="QXFT01011027">
    <property type="protein sequence ID" value="KAE9260683.1"/>
    <property type="molecule type" value="Genomic_DNA"/>
</dbReference>
<comment type="caution">
    <text evidence="2">The sequence shown here is derived from an EMBL/GenBank/DDBJ whole genome shotgun (WGS) entry which is preliminary data.</text>
</comment>
<dbReference type="PROSITE" id="PS50097">
    <property type="entry name" value="BTB"/>
    <property type="match status" value="1"/>
</dbReference>
<dbReference type="AlphaFoldDB" id="A0A6A3G8E3"/>
<accession>A0A6A3G8E3</accession>
<dbReference type="Proteomes" id="UP000434957">
    <property type="component" value="Unassembled WGS sequence"/>
</dbReference>
<gene>
    <name evidence="2" type="ORF">PR001_g32995</name>
    <name evidence="3" type="ORF">PR003_g34257</name>
</gene>
<dbReference type="InterPro" id="IPR000210">
    <property type="entry name" value="BTB/POZ_dom"/>
</dbReference>
<name>A0A6A3G8E3_9STRA</name>
<keyword evidence="5" id="KW-1185">Reference proteome</keyword>
<dbReference type="Proteomes" id="UP000429607">
    <property type="component" value="Unassembled WGS sequence"/>
</dbReference>
<feature type="domain" description="BTB" evidence="1">
    <location>
        <begin position="41"/>
        <end position="105"/>
    </location>
</feature>
<evidence type="ECO:0000313" key="2">
    <source>
        <dbReference type="EMBL" id="KAE8953150.1"/>
    </source>
</evidence>
<evidence type="ECO:0000259" key="1">
    <source>
        <dbReference type="PROSITE" id="PS50097"/>
    </source>
</evidence>
<proteinExistence type="predicted"/>
<dbReference type="SUPFAM" id="SSF54695">
    <property type="entry name" value="POZ domain"/>
    <property type="match status" value="1"/>
</dbReference>
<dbReference type="Gene3D" id="3.30.710.10">
    <property type="entry name" value="Potassium Channel Kv1.1, Chain A"/>
    <property type="match status" value="1"/>
</dbReference>
<protein>
    <recommendedName>
        <fullName evidence="1">BTB domain-containing protein</fullName>
    </recommendedName>
</protein>
<organism evidence="2 4">
    <name type="scientific">Phytophthora rubi</name>
    <dbReference type="NCBI Taxonomy" id="129364"/>
    <lineage>
        <taxon>Eukaryota</taxon>
        <taxon>Sar</taxon>
        <taxon>Stramenopiles</taxon>
        <taxon>Oomycota</taxon>
        <taxon>Peronosporomycetes</taxon>
        <taxon>Peronosporales</taxon>
        <taxon>Peronosporaceae</taxon>
        <taxon>Phytophthora</taxon>
    </lineage>
</organism>
<dbReference type="EMBL" id="QXFV01010941">
    <property type="protein sequence ID" value="KAE8953150.1"/>
    <property type="molecule type" value="Genomic_DNA"/>
</dbReference>
<dbReference type="CDD" id="cd18186">
    <property type="entry name" value="BTB_POZ_ZBTB_KLHL-like"/>
    <property type="match status" value="1"/>
</dbReference>
<evidence type="ECO:0000313" key="3">
    <source>
        <dbReference type="EMBL" id="KAE9260683.1"/>
    </source>
</evidence>
<sequence>MVSRMENGSRAAQFSPECSSPRCTAKSCWTCARHVRAPRIHKRLLLLEPEPGQETQVEEMFAHRVVLATAGPFFSALFTSGMGESRQSTPRVSLPGVSVAAFRELRVEAQGTRSCRSCTRPTA</sequence>
<evidence type="ECO:0000313" key="5">
    <source>
        <dbReference type="Proteomes" id="UP000434957"/>
    </source>
</evidence>
<dbReference type="InterPro" id="IPR011333">
    <property type="entry name" value="SKP1/BTB/POZ_sf"/>
</dbReference>
<dbReference type="Pfam" id="PF00651">
    <property type="entry name" value="BTB"/>
    <property type="match status" value="1"/>
</dbReference>
<evidence type="ECO:0000313" key="4">
    <source>
        <dbReference type="Proteomes" id="UP000429607"/>
    </source>
</evidence>
<reference evidence="2 4" key="1">
    <citation type="submission" date="2018-09" db="EMBL/GenBank/DDBJ databases">
        <title>Genomic investigation of the strawberry pathogen Phytophthora fragariae indicates pathogenicity is determined by transcriptional variation in three key races.</title>
        <authorList>
            <person name="Adams T.M."/>
            <person name="Armitage A.D."/>
            <person name="Sobczyk M.K."/>
            <person name="Bates H.J."/>
            <person name="Dunwell J.M."/>
            <person name="Nellist C.F."/>
            <person name="Harrison R.J."/>
        </authorList>
    </citation>
    <scope>NUCLEOTIDE SEQUENCE [LARGE SCALE GENOMIC DNA]</scope>
    <source>
        <strain evidence="2 4">SCRP249</strain>
        <strain evidence="3 5">SCRP333</strain>
    </source>
</reference>